<dbReference type="InterPro" id="IPR025646">
    <property type="entry name" value="DUF4350"/>
</dbReference>
<gene>
    <name evidence="2" type="ORF">WKW82_03850</name>
</gene>
<keyword evidence="3" id="KW-1185">Reference proteome</keyword>
<comment type="caution">
    <text evidence="2">The sequence shown here is derived from an EMBL/GenBank/DDBJ whole genome shotgun (WGS) entry which is preliminary data.</text>
</comment>
<sequence length="402" mass="44151">MKDNLVRILIALLLLAAGAWLVSATEWADTANPTPARGEAATNQFYLAQKLLRELGAKVVKRQALDHLPPKEARLVLLSQRWDLFPDRAGRLREWVEQGGHLVIPDYIFDEHKSLKDWLPIKANYYAIPKPGPKPAQAPGSRAALLKDENCRSLTEPESLPASYDGVRSFRVCFEPGRRQFTPIGKTQALWSVQSPAGIEMLRVPVGRGTVTVINYVGALNNFNLLRADNPLLVATALQARSGAEFWFVVEEAREPFLRWLWHNGQAAILLGLLALAFALWRAGVRFGPLIASAGTQRRSMAEQVRGTAEFLHIHGGDALHAAQVRALDESAQRHLHRHAIGDAERLTAAIAQATGLDARALSEAMALRKRGPGALAADLELLETALRRLDANAIPHASTSH</sequence>
<feature type="domain" description="DUF4350" evidence="1">
    <location>
        <begin position="43"/>
        <end position="233"/>
    </location>
</feature>
<organism evidence="2 3">
    <name type="scientific">Variovorax rhizosphaerae</name>
    <dbReference type="NCBI Taxonomy" id="1836200"/>
    <lineage>
        <taxon>Bacteria</taxon>
        <taxon>Pseudomonadati</taxon>
        <taxon>Pseudomonadota</taxon>
        <taxon>Betaproteobacteria</taxon>
        <taxon>Burkholderiales</taxon>
        <taxon>Comamonadaceae</taxon>
        <taxon>Variovorax</taxon>
    </lineage>
</organism>
<protein>
    <submittedName>
        <fullName evidence="2">DUF4350 domain-containing protein</fullName>
    </submittedName>
</protein>
<dbReference type="Pfam" id="PF14258">
    <property type="entry name" value="DUF4350"/>
    <property type="match status" value="1"/>
</dbReference>
<accession>A0ABU8WFM1</accession>
<evidence type="ECO:0000313" key="3">
    <source>
        <dbReference type="Proteomes" id="UP001385892"/>
    </source>
</evidence>
<evidence type="ECO:0000259" key="1">
    <source>
        <dbReference type="Pfam" id="PF14258"/>
    </source>
</evidence>
<name>A0ABU8WFM1_9BURK</name>
<dbReference type="Proteomes" id="UP001385892">
    <property type="component" value="Unassembled WGS sequence"/>
</dbReference>
<proteinExistence type="predicted"/>
<dbReference type="EMBL" id="JBBKZT010000001">
    <property type="protein sequence ID" value="MEJ8845764.1"/>
    <property type="molecule type" value="Genomic_DNA"/>
</dbReference>
<evidence type="ECO:0000313" key="2">
    <source>
        <dbReference type="EMBL" id="MEJ8845764.1"/>
    </source>
</evidence>
<reference evidence="2 3" key="1">
    <citation type="submission" date="2024-03" db="EMBL/GenBank/DDBJ databases">
        <title>Novel species of the genus Variovorax.</title>
        <authorList>
            <person name="Liu Q."/>
            <person name="Xin Y.-H."/>
        </authorList>
    </citation>
    <scope>NUCLEOTIDE SEQUENCE [LARGE SCALE GENOMIC DNA]</scope>
    <source>
        <strain evidence="2 3">KACC 18900</strain>
    </source>
</reference>
<dbReference type="RefSeq" id="WP_340340902.1">
    <property type="nucleotide sequence ID" value="NZ_JBBKZT010000001.1"/>
</dbReference>